<keyword evidence="5 14" id="KW-0812">Transmembrane</keyword>
<dbReference type="PROSITE" id="PS50089">
    <property type="entry name" value="ZF_RING_2"/>
    <property type="match status" value="1"/>
</dbReference>
<dbReference type="GO" id="GO:0061630">
    <property type="term" value="F:ubiquitin protein ligase activity"/>
    <property type="evidence" value="ECO:0007669"/>
    <property type="project" value="UniProtKB-EC"/>
</dbReference>
<evidence type="ECO:0000256" key="7">
    <source>
        <dbReference type="ARBA" id="ARBA00022771"/>
    </source>
</evidence>
<proteinExistence type="predicted"/>
<evidence type="ECO:0000259" key="15">
    <source>
        <dbReference type="PROSITE" id="PS50089"/>
    </source>
</evidence>
<dbReference type="InterPro" id="IPR044231">
    <property type="entry name" value="SP1/SPL1"/>
</dbReference>
<dbReference type="InterPro" id="IPR022170">
    <property type="entry name" value="MUL1-like"/>
</dbReference>
<dbReference type="GO" id="GO:0016567">
    <property type="term" value="P:protein ubiquitination"/>
    <property type="evidence" value="ECO:0007669"/>
    <property type="project" value="InterPro"/>
</dbReference>
<dbReference type="GO" id="GO:0008270">
    <property type="term" value="F:zinc ion binding"/>
    <property type="evidence" value="ECO:0007669"/>
    <property type="project" value="UniProtKB-KW"/>
</dbReference>
<name>A0A250XH37_9CHLO</name>
<dbReference type="InterPro" id="IPR013083">
    <property type="entry name" value="Znf_RING/FYVE/PHD"/>
</dbReference>
<dbReference type="Pfam" id="PF12483">
    <property type="entry name" value="GIDE"/>
    <property type="match status" value="1"/>
</dbReference>
<dbReference type="Gene3D" id="3.30.40.10">
    <property type="entry name" value="Zinc/RING finger domain, C3HC4 (zinc finger)"/>
    <property type="match status" value="1"/>
</dbReference>
<evidence type="ECO:0000256" key="2">
    <source>
        <dbReference type="ARBA" id="ARBA00004141"/>
    </source>
</evidence>
<dbReference type="PANTHER" id="PTHR47568">
    <property type="match status" value="1"/>
</dbReference>
<evidence type="ECO:0000256" key="3">
    <source>
        <dbReference type="ARBA" id="ARBA00012483"/>
    </source>
</evidence>
<evidence type="ECO:0000256" key="11">
    <source>
        <dbReference type="ARBA" id="ARBA00023136"/>
    </source>
</evidence>
<evidence type="ECO:0000256" key="10">
    <source>
        <dbReference type="ARBA" id="ARBA00022989"/>
    </source>
</evidence>
<evidence type="ECO:0000256" key="8">
    <source>
        <dbReference type="ARBA" id="ARBA00022786"/>
    </source>
</evidence>
<keyword evidence="10 14" id="KW-1133">Transmembrane helix</keyword>
<evidence type="ECO:0000256" key="14">
    <source>
        <dbReference type="SAM" id="Phobius"/>
    </source>
</evidence>
<dbReference type="PANTHER" id="PTHR47568:SF2">
    <property type="entry name" value="E3 UBIQUITIN-PROTEIN LIGASE SP1-RELATED"/>
    <property type="match status" value="1"/>
</dbReference>
<protein>
    <recommendedName>
        <fullName evidence="3">RING-type E3 ubiquitin transferase</fullName>
        <ecNumber evidence="3">2.3.2.27</ecNumber>
    </recommendedName>
</protein>
<dbReference type="Pfam" id="PF13920">
    <property type="entry name" value="zf-C3HC4_3"/>
    <property type="match status" value="1"/>
</dbReference>
<keyword evidence="17" id="KW-1185">Reference proteome</keyword>
<evidence type="ECO:0000313" key="16">
    <source>
        <dbReference type="EMBL" id="GAX82232.1"/>
    </source>
</evidence>
<gene>
    <name evidence="16" type="ORF">CEUSTIGMA_g9660.t1</name>
</gene>
<dbReference type="STRING" id="1157962.A0A250XH37"/>
<evidence type="ECO:0000256" key="12">
    <source>
        <dbReference type="PROSITE-ProRule" id="PRU00175"/>
    </source>
</evidence>
<keyword evidence="6" id="KW-0479">Metal-binding</keyword>
<feature type="transmembrane region" description="Helical" evidence="14">
    <location>
        <begin position="12"/>
        <end position="33"/>
    </location>
</feature>
<evidence type="ECO:0000256" key="5">
    <source>
        <dbReference type="ARBA" id="ARBA00022692"/>
    </source>
</evidence>
<keyword evidence="7 12" id="KW-0863">Zinc-finger</keyword>
<dbReference type="GO" id="GO:0016020">
    <property type="term" value="C:membrane"/>
    <property type="evidence" value="ECO:0007669"/>
    <property type="project" value="UniProtKB-SubCell"/>
</dbReference>
<evidence type="ECO:0000256" key="6">
    <source>
        <dbReference type="ARBA" id="ARBA00022723"/>
    </source>
</evidence>
<keyword evidence="8" id="KW-0833">Ubl conjugation pathway</keyword>
<feature type="compositionally biased region" description="Polar residues" evidence="13">
    <location>
        <begin position="386"/>
        <end position="396"/>
    </location>
</feature>
<dbReference type="InterPro" id="IPR001841">
    <property type="entry name" value="Znf_RING"/>
</dbReference>
<keyword evidence="9" id="KW-0862">Zinc</keyword>
<dbReference type="EC" id="2.3.2.27" evidence="3"/>
<evidence type="ECO:0000256" key="13">
    <source>
        <dbReference type="SAM" id="MobiDB-lite"/>
    </source>
</evidence>
<dbReference type="EMBL" id="BEGY01000077">
    <property type="protein sequence ID" value="GAX82232.1"/>
    <property type="molecule type" value="Genomic_DNA"/>
</dbReference>
<dbReference type="SUPFAM" id="SSF57850">
    <property type="entry name" value="RING/U-box"/>
    <property type="match status" value="1"/>
</dbReference>
<dbReference type="Proteomes" id="UP000232323">
    <property type="component" value="Unassembled WGS sequence"/>
</dbReference>
<evidence type="ECO:0000256" key="1">
    <source>
        <dbReference type="ARBA" id="ARBA00000900"/>
    </source>
</evidence>
<feature type="region of interest" description="Disordered" evidence="13">
    <location>
        <begin position="375"/>
        <end position="417"/>
    </location>
</feature>
<feature type="region of interest" description="Disordered" evidence="13">
    <location>
        <begin position="212"/>
        <end position="301"/>
    </location>
</feature>
<reference evidence="16 17" key="1">
    <citation type="submission" date="2017-08" db="EMBL/GenBank/DDBJ databases">
        <title>Acidophilic green algal genome provides insights into adaptation to an acidic environment.</title>
        <authorList>
            <person name="Hirooka S."/>
            <person name="Hirose Y."/>
            <person name="Kanesaki Y."/>
            <person name="Higuchi S."/>
            <person name="Fujiwara T."/>
            <person name="Onuma R."/>
            <person name="Era A."/>
            <person name="Ohbayashi R."/>
            <person name="Uzuka A."/>
            <person name="Nozaki H."/>
            <person name="Yoshikawa H."/>
            <person name="Miyagishima S.Y."/>
        </authorList>
    </citation>
    <scope>NUCLEOTIDE SEQUENCE [LARGE SCALE GENOMIC DNA]</scope>
    <source>
        <strain evidence="16 17">NIES-2499</strain>
    </source>
</reference>
<comment type="caution">
    <text evidence="16">The sequence shown here is derived from an EMBL/GenBank/DDBJ whole genome shotgun (WGS) entry which is preliminary data.</text>
</comment>
<keyword evidence="4" id="KW-0808">Transferase</keyword>
<feature type="compositionally biased region" description="Polar residues" evidence="13">
    <location>
        <begin position="216"/>
        <end position="238"/>
    </location>
</feature>
<evidence type="ECO:0000256" key="9">
    <source>
        <dbReference type="ARBA" id="ARBA00022833"/>
    </source>
</evidence>
<evidence type="ECO:0000256" key="4">
    <source>
        <dbReference type="ARBA" id="ARBA00022679"/>
    </source>
</evidence>
<comment type="subcellular location">
    <subcellularLocation>
        <location evidence="2">Membrane</location>
        <topology evidence="2">Multi-pass membrane protein</topology>
    </subcellularLocation>
</comment>
<evidence type="ECO:0000313" key="17">
    <source>
        <dbReference type="Proteomes" id="UP000232323"/>
    </source>
</evidence>
<accession>A0A250XH37</accession>
<dbReference type="AlphaFoldDB" id="A0A250XH37"/>
<comment type="catalytic activity">
    <reaction evidence="1">
        <text>S-ubiquitinyl-[E2 ubiquitin-conjugating enzyme]-L-cysteine + [acceptor protein]-L-lysine = [E2 ubiquitin-conjugating enzyme]-L-cysteine + N(6)-ubiquitinyl-[acceptor protein]-L-lysine.</text>
        <dbReference type="EC" id="2.3.2.27"/>
    </reaction>
</comment>
<sequence length="468" mass="51047">MQTLARSSEDGWTSYISLGGLTSLSIGGILYILSLVEDSRALQIRDIVCYEHLGDVLKLKGLLPLLVAIRGRVYSTHAKKCELSDKHAVVHEIVEEEIWRKTRENGRVVNEPLEIKRSSERSEWFLEDGISPVRVKVDNVLQAERLGSVLQVTQVFVPEDHTKNTIARMIIDKTWQMSKLGVRKTERYLPLGAVVTVIGQLEESVLAREPGAAYGTDTTTEQQAEGQMMMSGTSSNPLAYQGFPPSEAVSSSASPLSTLGLQSTQSPASSTQSPASSSSTQSARTVTTAGSGTSVPTSGLLLRRPAAGNGAFIITPLTLDQLHESMSSTSRVYKYAALGFGAVGMALIMRKLLVRLARSWRELQTRKRLDQIREQRKMEMSKRTASHCNSGATDGSTEAALGGGNTRDKDDDDDDERMSGTCVVCIDRPVQMVFTSCGHMCCCEGCGVRLLRCPVCRLRGSPIKVYQP</sequence>
<keyword evidence="11 14" id="KW-0472">Membrane</keyword>
<feature type="compositionally biased region" description="Low complexity" evidence="13">
    <location>
        <begin position="244"/>
        <end position="289"/>
    </location>
</feature>
<dbReference type="OrthoDB" id="66726at2759"/>
<organism evidence="16 17">
    <name type="scientific">Chlamydomonas eustigma</name>
    <dbReference type="NCBI Taxonomy" id="1157962"/>
    <lineage>
        <taxon>Eukaryota</taxon>
        <taxon>Viridiplantae</taxon>
        <taxon>Chlorophyta</taxon>
        <taxon>core chlorophytes</taxon>
        <taxon>Chlorophyceae</taxon>
        <taxon>CS clade</taxon>
        <taxon>Chlamydomonadales</taxon>
        <taxon>Chlamydomonadaceae</taxon>
        <taxon>Chlamydomonas</taxon>
    </lineage>
</organism>
<feature type="domain" description="RING-type" evidence="15">
    <location>
        <begin position="422"/>
        <end position="457"/>
    </location>
</feature>